<evidence type="ECO:0000256" key="1">
    <source>
        <dbReference type="ARBA" id="ARBA00022670"/>
    </source>
</evidence>
<dbReference type="InterPro" id="IPR054722">
    <property type="entry name" value="PolX-like_BBD"/>
</dbReference>
<dbReference type="Pfam" id="PF00665">
    <property type="entry name" value="rve"/>
    <property type="match status" value="1"/>
</dbReference>
<dbReference type="InterPro" id="IPR036397">
    <property type="entry name" value="RNaseH_sf"/>
</dbReference>
<dbReference type="PANTHER" id="PTHR42648:SF28">
    <property type="entry name" value="TRANSPOSON-ENCODED PROTEIN WITH RIBONUCLEASE H-LIKE AND RETROVIRUS ZINC FINGER-LIKE DOMAINS"/>
    <property type="match status" value="1"/>
</dbReference>
<feature type="region of interest" description="Disordered" evidence="2">
    <location>
        <begin position="1"/>
        <end position="22"/>
    </location>
</feature>
<dbReference type="EMBL" id="CAJNOC010003751">
    <property type="protein sequence ID" value="CAF0996316.1"/>
    <property type="molecule type" value="Genomic_DNA"/>
</dbReference>
<proteinExistence type="predicted"/>
<dbReference type="InterPro" id="IPR039537">
    <property type="entry name" value="Retrotran_Ty1/copia-like"/>
</dbReference>
<keyword evidence="5" id="KW-1185">Reference proteome</keyword>
<dbReference type="InterPro" id="IPR001584">
    <property type="entry name" value="Integrase_cat-core"/>
</dbReference>
<evidence type="ECO:0000313" key="5">
    <source>
        <dbReference type="Proteomes" id="UP000663879"/>
    </source>
</evidence>
<feature type="domain" description="Integrase catalytic" evidence="3">
    <location>
        <begin position="227"/>
        <end position="359"/>
    </location>
</feature>
<name>A0A814GH38_9BILA</name>
<keyword evidence="1" id="KW-0378">Hydrolase</keyword>
<gene>
    <name evidence="4" type="ORF">OXX778_LOCUS16175</name>
</gene>
<dbReference type="Gene3D" id="3.30.420.10">
    <property type="entry name" value="Ribonuclease H-like superfamily/Ribonuclease H"/>
    <property type="match status" value="1"/>
</dbReference>
<evidence type="ECO:0000256" key="2">
    <source>
        <dbReference type="SAM" id="MobiDB-lite"/>
    </source>
</evidence>
<organism evidence="4 5">
    <name type="scientific">Brachionus calyciflorus</name>
    <dbReference type="NCBI Taxonomy" id="104777"/>
    <lineage>
        <taxon>Eukaryota</taxon>
        <taxon>Metazoa</taxon>
        <taxon>Spiralia</taxon>
        <taxon>Gnathifera</taxon>
        <taxon>Rotifera</taxon>
        <taxon>Eurotatoria</taxon>
        <taxon>Monogononta</taxon>
        <taxon>Pseudotrocha</taxon>
        <taxon>Ploima</taxon>
        <taxon>Brachionidae</taxon>
        <taxon>Brachionus</taxon>
    </lineage>
</organism>
<reference evidence="4" key="1">
    <citation type="submission" date="2021-02" db="EMBL/GenBank/DDBJ databases">
        <authorList>
            <person name="Nowell W R."/>
        </authorList>
    </citation>
    <scope>NUCLEOTIDE SEQUENCE</scope>
    <source>
        <strain evidence="4">Ploen Becks lab</strain>
    </source>
</reference>
<dbReference type="OrthoDB" id="413361at2759"/>
<dbReference type="PANTHER" id="PTHR42648">
    <property type="entry name" value="TRANSPOSASE, PUTATIVE-RELATED"/>
    <property type="match status" value="1"/>
</dbReference>
<dbReference type="GO" id="GO:0006508">
    <property type="term" value="P:proteolysis"/>
    <property type="evidence" value="ECO:0007669"/>
    <property type="project" value="UniProtKB-KW"/>
</dbReference>
<evidence type="ECO:0000259" key="3">
    <source>
        <dbReference type="PROSITE" id="PS50994"/>
    </source>
</evidence>
<dbReference type="InterPro" id="IPR012337">
    <property type="entry name" value="RNaseH-like_sf"/>
</dbReference>
<sequence>MGHYASDCKAPKLKKENPSQTKNAHLNIKNNDEFIFHTKASLNSEAKNIWLLDSGATNHLCCIKSMFSDLKPHSSKVKVGDGRDLEVMGIGNIKAKIKSKNDLKSITIENVLYVPELSVNLISIGKLSRKGFKIIFEREKCNIVSNDETIIEAKSWSQNKNLYELSLLFQESERALISIKSDDLKLWHFRLGHLSLENMKRLEAEDVDFSRMNSTKELCESCTLGKLTKLPHKVQEKASKNDNFIIIHSDLVGPMKTASIGSKFYIVTYLCSRTEYSFVYFLKQKSEQFDKFKEFKNYYELLTDRKIKELRTDNGREYLSNEFKKYIKDAGIKHNTSVEYCPQMNGKAERLNRTLIEKC</sequence>
<accession>A0A814GH38</accession>
<dbReference type="SUPFAM" id="SSF53098">
    <property type="entry name" value="Ribonuclease H-like"/>
    <property type="match status" value="1"/>
</dbReference>
<dbReference type="PROSITE" id="PS50994">
    <property type="entry name" value="INTEGRASE"/>
    <property type="match status" value="1"/>
</dbReference>
<evidence type="ECO:0000313" key="4">
    <source>
        <dbReference type="EMBL" id="CAF0996316.1"/>
    </source>
</evidence>
<comment type="caution">
    <text evidence="4">The sequence shown here is derived from an EMBL/GenBank/DDBJ whole genome shotgun (WGS) entry which is preliminary data.</text>
</comment>
<dbReference type="GO" id="GO:0003676">
    <property type="term" value="F:nucleic acid binding"/>
    <property type="evidence" value="ECO:0007669"/>
    <property type="project" value="InterPro"/>
</dbReference>
<dbReference type="Pfam" id="PF13976">
    <property type="entry name" value="gag_pre-integrs"/>
    <property type="match status" value="1"/>
</dbReference>
<keyword evidence="1" id="KW-0645">Protease</keyword>
<dbReference type="Pfam" id="PF22936">
    <property type="entry name" value="Pol_BBD"/>
    <property type="match status" value="1"/>
</dbReference>
<dbReference type="InterPro" id="IPR025724">
    <property type="entry name" value="GAG-pre-integrase_dom"/>
</dbReference>
<dbReference type="Proteomes" id="UP000663879">
    <property type="component" value="Unassembled WGS sequence"/>
</dbReference>
<dbReference type="GO" id="GO:0015074">
    <property type="term" value="P:DNA integration"/>
    <property type="evidence" value="ECO:0007669"/>
    <property type="project" value="InterPro"/>
</dbReference>
<dbReference type="AlphaFoldDB" id="A0A814GH38"/>
<dbReference type="GO" id="GO:0008233">
    <property type="term" value="F:peptidase activity"/>
    <property type="evidence" value="ECO:0007669"/>
    <property type="project" value="UniProtKB-KW"/>
</dbReference>
<protein>
    <recommendedName>
        <fullName evidence="3">Integrase catalytic domain-containing protein</fullName>
    </recommendedName>
</protein>